<gene>
    <name evidence="9" type="ORF">TEOVI_000257300</name>
</gene>
<feature type="compositionally biased region" description="Polar residues" evidence="7">
    <location>
        <begin position="243"/>
        <end position="254"/>
    </location>
</feature>
<accession>A0A1G4IFT0</accession>
<keyword evidence="10" id="KW-1185">Reference proteome</keyword>
<proteinExistence type="predicted"/>
<feature type="transmembrane region" description="Helical" evidence="8">
    <location>
        <begin position="83"/>
        <end position="107"/>
    </location>
</feature>
<feature type="region of interest" description="Disordered" evidence="7">
    <location>
        <begin position="233"/>
        <end position="256"/>
    </location>
</feature>
<keyword evidence="6" id="KW-0012">Acyltransferase</keyword>
<evidence type="ECO:0000313" key="10">
    <source>
        <dbReference type="Proteomes" id="UP000195570"/>
    </source>
</evidence>
<dbReference type="VEuPathDB" id="TriTrypDB:TEOVI_000257300"/>
<dbReference type="AlphaFoldDB" id="A0A1G4IFT0"/>
<keyword evidence="3 8" id="KW-1133">Transmembrane helix</keyword>
<dbReference type="RefSeq" id="XP_067081727.1">
    <property type="nucleotide sequence ID" value="XM_067225626.1"/>
</dbReference>
<dbReference type="GO" id="GO:0006629">
    <property type="term" value="P:lipid metabolic process"/>
    <property type="evidence" value="ECO:0007669"/>
    <property type="project" value="UniProtKB-KW"/>
</dbReference>
<evidence type="ECO:0000256" key="8">
    <source>
        <dbReference type="SAM" id="Phobius"/>
    </source>
</evidence>
<keyword evidence="5 8" id="KW-0472">Membrane</keyword>
<evidence type="ECO:0000256" key="6">
    <source>
        <dbReference type="ARBA" id="ARBA00023315"/>
    </source>
</evidence>
<feature type="region of interest" description="Disordered" evidence="7">
    <location>
        <begin position="21"/>
        <end position="62"/>
    </location>
</feature>
<reference evidence="9" key="1">
    <citation type="submission" date="2016-09" db="EMBL/GenBank/DDBJ databases">
        <authorList>
            <person name="Hebert L."/>
            <person name="Moumen B."/>
        </authorList>
    </citation>
    <scope>NUCLEOTIDE SEQUENCE [LARGE SCALE GENOMIC DNA]</scope>
    <source>
        <strain evidence="9">OVI</strain>
    </source>
</reference>
<dbReference type="PANTHER" id="PTHR23063">
    <property type="entry name" value="PHOSPHOLIPID ACYLTRANSFERASE"/>
    <property type="match status" value="1"/>
</dbReference>
<evidence type="ECO:0000256" key="7">
    <source>
        <dbReference type="SAM" id="MobiDB-lite"/>
    </source>
</evidence>
<keyword evidence="4" id="KW-0443">Lipid metabolism</keyword>
<evidence type="ECO:0000256" key="1">
    <source>
        <dbReference type="ARBA" id="ARBA00022679"/>
    </source>
</evidence>
<dbReference type="Proteomes" id="UP000195570">
    <property type="component" value="Unassembled WGS sequence"/>
</dbReference>
<evidence type="ECO:0000256" key="4">
    <source>
        <dbReference type="ARBA" id="ARBA00023098"/>
    </source>
</evidence>
<evidence type="ECO:0000313" key="9">
    <source>
        <dbReference type="EMBL" id="SCU70993.1"/>
    </source>
</evidence>
<dbReference type="GO" id="GO:0016746">
    <property type="term" value="F:acyltransferase activity"/>
    <property type="evidence" value="ECO:0007669"/>
    <property type="project" value="UniProtKB-KW"/>
</dbReference>
<keyword evidence="1" id="KW-0808">Transferase</keyword>
<dbReference type="PANTHER" id="PTHR23063:SF58">
    <property type="entry name" value="PUTATIVE-RELATED"/>
    <property type="match status" value="1"/>
</dbReference>
<organism evidence="9 10">
    <name type="scientific">Trypanosoma equiperdum</name>
    <dbReference type="NCBI Taxonomy" id="5694"/>
    <lineage>
        <taxon>Eukaryota</taxon>
        <taxon>Discoba</taxon>
        <taxon>Euglenozoa</taxon>
        <taxon>Kinetoplastea</taxon>
        <taxon>Metakinetoplastina</taxon>
        <taxon>Trypanosomatida</taxon>
        <taxon>Trypanosomatidae</taxon>
        <taxon>Trypanosoma</taxon>
    </lineage>
</organism>
<name>A0A1G4IFT0_TRYEQ</name>
<protein>
    <recommendedName>
        <fullName evidence="11">Acyltransferase</fullName>
    </recommendedName>
</protein>
<evidence type="ECO:0008006" key="11">
    <source>
        <dbReference type="Google" id="ProtNLM"/>
    </source>
</evidence>
<evidence type="ECO:0000256" key="2">
    <source>
        <dbReference type="ARBA" id="ARBA00022692"/>
    </source>
</evidence>
<sequence length="761" mass="84714">MFWAITGSNVATALEATTRFGEEPAAEAQSSATDRRRTQYATGAPTLEPTFRKPRPALPREADNPFYYSEAASNEPLQRLRKITYTTILVPLRVLYITLLIVLYWLLEMIIQKRGCHTAAKEVDNLSKVSCLFRYIAGTLPRWSILGLGYLRVNRRNKCNYGRRADGSRVVGPVIVANHVTIQDGLLLLFECDASLVTGNLAEANFTSMLLRGRTYNGEDRRIVKSLELKHRQKTQEEIDGTEASTNNNPQTEMSADMSDCNETEVREGGEGVVAHVVFPEPCCTNGRVMIRFSTDAFATGLPVQPVVLRHSHKYFNTSWCGAASPTSILLGTAAQLFNQVEVIYLPVCEPSKEEKLNPSLYAERVRRAMASTLNVPATWHSEADVHLALVAARLSLPVDAVNVETAHPHFAGMPYDRVVRMLYRFSALLQRSDGGPQPQMNITPKGYMSPTALGRFLSPIGLYPTLNERLLLHLSRRASVRGCYISFRDFLSALYTEPIIVESSDSHGASDKTGESSVPSNAHMVFIDELRKGEADDEVALDFILRRTFAMMLLAGEDLLRQQEKYRSHIKDTFVTVGEVQGAGRENVEAGDANVISCAESPLPTGTCPSSYTTVYGCKVRFLFRPCQNINRCAPVAASLAATALSVEERRLGRAEFDALLDMLFVPHHSTLWRGPATKSQVQLAEEDSLFSYIRSGATEEWEATVGKKTVQIEEVGRGTNRSGEYITFDAFLRFCFRHRAMAEYFHACCEHFLLCDDLA</sequence>
<dbReference type="EMBL" id="CZPT02001548">
    <property type="protein sequence ID" value="SCU70993.1"/>
    <property type="molecule type" value="Genomic_DNA"/>
</dbReference>
<evidence type="ECO:0000256" key="5">
    <source>
        <dbReference type="ARBA" id="ARBA00023136"/>
    </source>
</evidence>
<comment type="caution">
    <text evidence="9">The sequence shown here is derived from an EMBL/GenBank/DDBJ whole genome shotgun (WGS) entry which is preliminary data.</text>
</comment>
<evidence type="ECO:0000256" key="3">
    <source>
        <dbReference type="ARBA" id="ARBA00022989"/>
    </source>
</evidence>
<keyword evidence="2 8" id="KW-0812">Transmembrane</keyword>
<dbReference type="GeneID" id="92376513"/>